<dbReference type="HOGENOM" id="CLU_526456_0_0_10"/>
<feature type="compositionally biased region" description="Gly residues" evidence="2">
    <location>
        <begin position="283"/>
        <end position="312"/>
    </location>
</feature>
<evidence type="ECO:0000313" key="5">
    <source>
        <dbReference type="Proteomes" id="UP000003598"/>
    </source>
</evidence>
<proteinExistence type="predicted"/>
<dbReference type="RefSeq" id="WP_008617331.1">
    <property type="nucleotide sequence ID" value="NZ_JH376581.1"/>
</dbReference>
<dbReference type="eggNOG" id="ENOG50332P2">
    <property type="taxonomic scope" value="Bacteria"/>
</dbReference>
<gene>
    <name evidence="4" type="ORF">HMPREF9441_00434</name>
</gene>
<accession>G5SM61</accession>
<name>G5SM61_9BACT</name>
<keyword evidence="3" id="KW-0472">Membrane</keyword>
<dbReference type="OrthoDB" id="8758251at2"/>
<keyword evidence="1" id="KW-0175">Coiled coil</keyword>
<dbReference type="PROSITE" id="PS51257">
    <property type="entry name" value="PROKAR_LIPOPROTEIN"/>
    <property type="match status" value="1"/>
</dbReference>
<keyword evidence="3" id="KW-0812">Transmembrane</keyword>
<organism evidence="4 5">
    <name type="scientific">Paraprevotella clara YIT 11840</name>
    <dbReference type="NCBI Taxonomy" id="762968"/>
    <lineage>
        <taxon>Bacteria</taxon>
        <taxon>Pseudomonadati</taxon>
        <taxon>Bacteroidota</taxon>
        <taxon>Bacteroidia</taxon>
        <taxon>Bacteroidales</taxon>
        <taxon>Prevotellaceae</taxon>
        <taxon>Paraprevotella</taxon>
    </lineage>
</organism>
<feature type="transmembrane region" description="Helical" evidence="3">
    <location>
        <begin position="12"/>
        <end position="33"/>
    </location>
</feature>
<dbReference type="AlphaFoldDB" id="G5SM61"/>
<comment type="caution">
    <text evidence="4">The sequence shown here is derived from an EMBL/GenBank/DDBJ whole genome shotgun (WGS) entry which is preliminary data.</text>
</comment>
<dbReference type="Proteomes" id="UP000003598">
    <property type="component" value="Unassembled WGS sequence"/>
</dbReference>
<evidence type="ECO:0000256" key="1">
    <source>
        <dbReference type="SAM" id="Coils"/>
    </source>
</evidence>
<dbReference type="GeneID" id="93556192"/>
<dbReference type="EMBL" id="AFFY01000005">
    <property type="protein sequence ID" value="EHH01619.1"/>
    <property type="molecule type" value="Genomic_DNA"/>
</dbReference>
<feature type="region of interest" description="Disordered" evidence="2">
    <location>
        <begin position="131"/>
        <end position="160"/>
    </location>
</feature>
<dbReference type="STRING" id="762968.HMPREF9441_00434"/>
<evidence type="ECO:0000313" key="4">
    <source>
        <dbReference type="EMBL" id="EHH01619.1"/>
    </source>
</evidence>
<evidence type="ECO:0008006" key="6">
    <source>
        <dbReference type="Google" id="ProtNLM"/>
    </source>
</evidence>
<evidence type="ECO:0000256" key="2">
    <source>
        <dbReference type="SAM" id="MobiDB-lite"/>
    </source>
</evidence>
<reference evidence="4 5" key="1">
    <citation type="submission" date="2011-03" db="EMBL/GenBank/DDBJ databases">
        <authorList>
            <person name="Weinstock G."/>
            <person name="Sodergren E."/>
            <person name="Clifton S."/>
            <person name="Fulton L."/>
            <person name="Fulton B."/>
            <person name="Courtney L."/>
            <person name="Fronick C."/>
            <person name="Harrison M."/>
            <person name="Strong C."/>
            <person name="Farmer C."/>
            <person name="Delahaunty K."/>
            <person name="Markovic C."/>
            <person name="Hall O."/>
            <person name="Minx P."/>
            <person name="Tomlinson C."/>
            <person name="Mitreva M."/>
            <person name="Hou S."/>
            <person name="Chen J."/>
            <person name="Wollam A."/>
            <person name="Pepin K.H."/>
            <person name="Johnson M."/>
            <person name="Bhonagiri V."/>
            <person name="Zhang X."/>
            <person name="Suruliraj S."/>
            <person name="Warren W."/>
            <person name="Chinwalla A."/>
            <person name="Mardis E.R."/>
            <person name="Wilson R.K."/>
        </authorList>
    </citation>
    <scope>NUCLEOTIDE SEQUENCE [LARGE SCALE GENOMIC DNA]</scope>
    <source>
        <strain evidence="4 5">YIT 11840</strain>
    </source>
</reference>
<feature type="region of interest" description="Disordered" evidence="2">
    <location>
        <begin position="281"/>
        <end position="314"/>
    </location>
</feature>
<dbReference type="PATRIC" id="fig|762968.3.peg.389"/>
<protein>
    <recommendedName>
        <fullName evidence="6">OmpH family outer membrane protein</fullName>
    </recommendedName>
</protein>
<evidence type="ECO:0000256" key="3">
    <source>
        <dbReference type="SAM" id="Phobius"/>
    </source>
</evidence>
<sequence length="533" mass="58634">MNTTTKTNRKVIVLSWIVAIVACAVFAWAIYYAPVPVPAGTLKLPEGKQPVEHRGALKPRAVKVAKLSEKMKAEQAQRTLPSRYAEQLVEQSEMSVKKSLKRQLLQFQKMAEKMRNRKESLLSQVEARKLPRSAPKDANDVSAARKIPKAGNPPLGSDPSVQDIYEMLRQYEREIQQNHLAVNAAKQTLQKGLSFPEVYKSLQQSSTRMPDFEELIAMQTGGADWERSGRSNASAGLSVRSTADLNNYRGLLSQASRQAGLAGSRLESLFGLVRNVGKPGNAAGNGKGNGNGGGAGGGTGDGGGGGDGGLGGVNYENDEVMTPYSEYRGPRLNESMVKAQALPGRRFSKDAERKGWLYVNTWYMIGPWENYGRDDFAIIHQPEISVDFDAVYTDGQVGVGIEETESDPIKMIGKEVKLDGTLRWKFMQSESMHNTVPVTTGHSTYYAYTELYFDEATTMLVAIGTDDSGRIWINGKDVWQDKGTSWYHIDEHIEPFTFQQGWNRVLLRLENGGGGAAGFSFLIIPQDHAVTTD</sequence>
<feature type="coiled-coil region" evidence="1">
    <location>
        <begin position="97"/>
        <end position="124"/>
    </location>
</feature>
<keyword evidence="5" id="KW-1185">Reference proteome</keyword>
<keyword evidence="3" id="KW-1133">Transmembrane helix</keyword>